<feature type="transmembrane region" description="Helical" evidence="9">
    <location>
        <begin position="227"/>
        <end position="248"/>
    </location>
</feature>
<proteinExistence type="inferred from homology"/>
<dbReference type="Proteomes" id="UP000460298">
    <property type="component" value="Unassembled WGS sequence"/>
</dbReference>
<dbReference type="Pfam" id="PF01235">
    <property type="entry name" value="Na_Ala_symp"/>
    <property type="match status" value="1"/>
</dbReference>
<feature type="transmembrane region" description="Helical" evidence="9">
    <location>
        <begin position="112"/>
        <end position="129"/>
    </location>
</feature>
<dbReference type="PRINTS" id="PR00175">
    <property type="entry name" value="NAALASMPORT"/>
</dbReference>
<feature type="transmembrane region" description="Helical" evidence="9">
    <location>
        <begin position="79"/>
        <end position="106"/>
    </location>
</feature>
<evidence type="ECO:0000256" key="5">
    <source>
        <dbReference type="ARBA" id="ARBA00022692"/>
    </source>
</evidence>
<keyword evidence="4 9" id="KW-1003">Cell membrane</keyword>
<feature type="transmembrane region" description="Helical" evidence="9">
    <location>
        <begin position="162"/>
        <end position="182"/>
    </location>
</feature>
<gene>
    <name evidence="10" type="ORF">F9K24_18295</name>
</gene>
<comment type="subcellular location">
    <subcellularLocation>
        <location evidence="1 9">Cell membrane</location>
        <topology evidence="1 9">Multi-pass membrane protein</topology>
    </subcellularLocation>
</comment>
<sequence>MNLNVILFSQMPPMAVLTTVLKAIDEGIGALNDIVWGPLMLALLFGTHIFLTFRLRFIQRFIPLGIRISMKKDTGTGDVSQAGALATALAATVGTGNIVGVATAVGLGGPGAVLWMWLTGVFGIATKYAEALLSIRYREIDENGNIVGGPMFVLEKGLRMRWAGVLFAVLTVIASFGIGNMVQAHSISDLLHDNAGVSPYITGAVLAILTALVILGGLRRIAGVCEALVPLMAVIYMAATVLLLIMGWQTLPATIQLIFESAFSGQAAVGGFLGAGLREAIRFGIARGLFSNESGMGSAPIVAAAAKTRNPVRQALVSSTGTFWDTVVICALTGLVLVNTGVWQSGQKGAPLTAMAFDQLGPVGPVVLTICLLLFVFSTIIGWSYYGERALEYLAGVKSLIPFRIIWVAVVFLGAVTEMHVVWNFADTANALMAIPNLLALLLLSGVVVKETRRWLWSGNIDEEDPELKG</sequence>
<comment type="similarity">
    <text evidence="2 9">Belongs to the alanine or glycine:cation symporter (AGCS) (TC 2.A.25) family.</text>
</comment>
<dbReference type="InterPro" id="IPR001463">
    <property type="entry name" value="Na/Ala_symport"/>
</dbReference>
<dbReference type="FunFam" id="1.20.1740.10:FF:000004">
    <property type="entry name" value="Sodium:alanine symporter family protein"/>
    <property type="match status" value="1"/>
</dbReference>
<organism evidence="10 11">
    <name type="scientific">Leptonema illini</name>
    <dbReference type="NCBI Taxonomy" id="183"/>
    <lineage>
        <taxon>Bacteria</taxon>
        <taxon>Pseudomonadati</taxon>
        <taxon>Spirochaetota</taxon>
        <taxon>Spirochaetia</taxon>
        <taxon>Leptospirales</taxon>
        <taxon>Leptospiraceae</taxon>
        <taxon>Leptonema</taxon>
    </lineage>
</organism>
<evidence type="ECO:0000256" key="8">
    <source>
        <dbReference type="ARBA" id="ARBA00023136"/>
    </source>
</evidence>
<feature type="transmembrane region" description="Helical" evidence="9">
    <location>
        <begin position="35"/>
        <end position="58"/>
    </location>
</feature>
<evidence type="ECO:0000313" key="11">
    <source>
        <dbReference type="Proteomes" id="UP000460298"/>
    </source>
</evidence>
<evidence type="ECO:0000256" key="2">
    <source>
        <dbReference type="ARBA" id="ARBA00009261"/>
    </source>
</evidence>
<dbReference type="EMBL" id="WBUI01000024">
    <property type="protein sequence ID" value="KAB2929982.1"/>
    <property type="molecule type" value="Genomic_DNA"/>
</dbReference>
<evidence type="ECO:0000256" key="7">
    <source>
        <dbReference type="ARBA" id="ARBA00022989"/>
    </source>
</evidence>
<dbReference type="NCBIfam" id="TIGR00835">
    <property type="entry name" value="agcS"/>
    <property type="match status" value="1"/>
</dbReference>
<protein>
    <submittedName>
        <fullName evidence="10">Sodium:alanine symporter family protein</fullName>
    </submittedName>
</protein>
<dbReference type="Gene3D" id="1.20.1740.10">
    <property type="entry name" value="Amino acid/polyamine transporter I"/>
    <property type="match status" value="1"/>
</dbReference>
<evidence type="ECO:0000256" key="4">
    <source>
        <dbReference type="ARBA" id="ARBA00022475"/>
    </source>
</evidence>
<keyword evidence="6 9" id="KW-0769">Symport</keyword>
<keyword evidence="5 9" id="KW-0812">Transmembrane</keyword>
<comment type="caution">
    <text evidence="10">The sequence shown here is derived from an EMBL/GenBank/DDBJ whole genome shotgun (WGS) entry which is preliminary data.</text>
</comment>
<feature type="transmembrane region" description="Helical" evidence="9">
    <location>
        <begin position="254"/>
        <end position="277"/>
    </location>
</feature>
<feature type="transmembrane region" description="Helical" evidence="9">
    <location>
        <begin position="363"/>
        <end position="385"/>
    </location>
</feature>
<keyword evidence="8 9" id="KW-0472">Membrane</keyword>
<accession>A0A833GYP1</accession>
<evidence type="ECO:0000256" key="9">
    <source>
        <dbReference type="RuleBase" id="RU363064"/>
    </source>
</evidence>
<feature type="transmembrane region" description="Helical" evidence="9">
    <location>
        <begin position="429"/>
        <end position="449"/>
    </location>
</feature>
<dbReference type="AlphaFoldDB" id="A0A833GYP1"/>
<feature type="transmembrane region" description="Helical" evidence="9">
    <location>
        <begin position="197"/>
        <end position="215"/>
    </location>
</feature>
<name>A0A833GYP1_9LEPT</name>
<dbReference type="GO" id="GO:0005886">
    <property type="term" value="C:plasma membrane"/>
    <property type="evidence" value="ECO:0007669"/>
    <property type="project" value="UniProtKB-SubCell"/>
</dbReference>
<evidence type="ECO:0000256" key="6">
    <source>
        <dbReference type="ARBA" id="ARBA00022847"/>
    </source>
</evidence>
<dbReference type="PANTHER" id="PTHR30330">
    <property type="entry name" value="AGSS FAMILY TRANSPORTER, SODIUM-ALANINE"/>
    <property type="match status" value="1"/>
</dbReference>
<evidence type="ECO:0000256" key="3">
    <source>
        <dbReference type="ARBA" id="ARBA00022448"/>
    </source>
</evidence>
<reference evidence="10 11" key="1">
    <citation type="submission" date="2019-10" db="EMBL/GenBank/DDBJ databases">
        <title>Extracellular Electron Transfer in a Candidatus Methanoperedens spp. Enrichment Culture.</title>
        <authorList>
            <person name="Berger S."/>
            <person name="Rangel Shaw D."/>
            <person name="Berben T."/>
            <person name="In 'T Zandt M."/>
            <person name="Frank J."/>
            <person name="Reimann J."/>
            <person name="Jetten M.S.M."/>
            <person name="Welte C.U."/>
        </authorList>
    </citation>
    <scope>NUCLEOTIDE SEQUENCE [LARGE SCALE GENOMIC DNA]</scope>
    <source>
        <strain evidence="10">SB12</strain>
    </source>
</reference>
<evidence type="ECO:0000256" key="1">
    <source>
        <dbReference type="ARBA" id="ARBA00004651"/>
    </source>
</evidence>
<feature type="transmembrane region" description="Helical" evidence="9">
    <location>
        <begin position="323"/>
        <end position="343"/>
    </location>
</feature>
<dbReference type="PANTHER" id="PTHR30330:SF3">
    <property type="entry name" value="TRANSCRIPTIONAL REGULATOR, LRP FAMILY"/>
    <property type="match status" value="1"/>
</dbReference>
<keyword evidence="3 9" id="KW-0813">Transport</keyword>
<feature type="transmembrane region" description="Helical" evidence="9">
    <location>
        <begin position="405"/>
        <end position="423"/>
    </location>
</feature>
<evidence type="ECO:0000313" key="10">
    <source>
        <dbReference type="EMBL" id="KAB2929982.1"/>
    </source>
</evidence>
<dbReference type="GO" id="GO:0005283">
    <property type="term" value="F:amino acid:sodium symporter activity"/>
    <property type="evidence" value="ECO:0007669"/>
    <property type="project" value="InterPro"/>
</dbReference>
<keyword evidence="7 9" id="KW-1133">Transmembrane helix</keyword>